<dbReference type="AlphaFoldDB" id="A0A923LMA3"/>
<keyword evidence="1" id="KW-0472">Membrane</keyword>
<proteinExistence type="predicted"/>
<accession>A0A923LMA3</accession>
<evidence type="ECO:0000313" key="2">
    <source>
        <dbReference type="EMBL" id="MBC5690531.1"/>
    </source>
</evidence>
<reference evidence="2" key="1">
    <citation type="submission" date="2020-08" db="EMBL/GenBank/DDBJ databases">
        <title>Genome public.</title>
        <authorList>
            <person name="Liu C."/>
            <person name="Sun Q."/>
        </authorList>
    </citation>
    <scope>NUCLEOTIDE SEQUENCE</scope>
    <source>
        <strain evidence="2">NSJ-55</strain>
    </source>
</reference>
<name>A0A923LMA3_9FIRM</name>
<sequence>MRIVWKGQVKRMGQGRKRVWLCLLVIVLAAVVTGTIYYYGNTDRQNSSEGVLIQGTEVQEYAV</sequence>
<gene>
    <name evidence="2" type="ORF">H8S37_16585</name>
</gene>
<evidence type="ECO:0000256" key="1">
    <source>
        <dbReference type="SAM" id="Phobius"/>
    </source>
</evidence>
<dbReference type="RefSeq" id="WP_186877216.1">
    <property type="nucleotide sequence ID" value="NZ_JACOPF010000005.1"/>
</dbReference>
<comment type="caution">
    <text evidence="2">The sequence shown here is derived from an EMBL/GenBank/DDBJ whole genome shotgun (WGS) entry which is preliminary data.</text>
</comment>
<feature type="transmembrane region" description="Helical" evidence="1">
    <location>
        <begin position="20"/>
        <end position="40"/>
    </location>
</feature>
<organism evidence="2 3">
    <name type="scientific">Mediterraneibacter hominis</name>
    <dbReference type="NCBI Taxonomy" id="2763054"/>
    <lineage>
        <taxon>Bacteria</taxon>
        <taxon>Bacillati</taxon>
        <taxon>Bacillota</taxon>
        <taxon>Clostridia</taxon>
        <taxon>Lachnospirales</taxon>
        <taxon>Lachnospiraceae</taxon>
        <taxon>Mediterraneibacter</taxon>
    </lineage>
</organism>
<keyword evidence="1" id="KW-1133">Transmembrane helix</keyword>
<evidence type="ECO:0000313" key="3">
    <source>
        <dbReference type="Proteomes" id="UP000652477"/>
    </source>
</evidence>
<dbReference type="Proteomes" id="UP000652477">
    <property type="component" value="Unassembled WGS sequence"/>
</dbReference>
<dbReference type="EMBL" id="JACOPF010000005">
    <property type="protein sequence ID" value="MBC5690531.1"/>
    <property type="molecule type" value="Genomic_DNA"/>
</dbReference>
<keyword evidence="1" id="KW-0812">Transmembrane</keyword>
<keyword evidence="3" id="KW-1185">Reference proteome</keyword>
<protein>
    <submittedName>
        <fullName evidence="2">Uncharacterized protein</fullName>
    </submittedName>
</protein>